<proteinExistence type="predicted"/>
<accession>I2NUV4</accession>
<dbReference type="PATRIC" id="fig|1095748.3.peg.781"/>
<reference evidence="1 2" key="1">
    <citation type="submission" date="2012-04" db="EMBL/GenBank/DDBJ databases">
        <authorList>
            <person name="Harkins D.M."/>
            <person name="Madupu R."/>
            <person name="Durkin A.S."/>
            <person name="Torralba M."/>
            <person name="Methe B."/>
            <person name="Sutton G.G."/>
            <person name="Nelson K.E."/>
        </authorList>
    </citation>
    <scope>NUCLEOTIDE SEQUENCE [LARGE SCALE GENOMIC DNA]</scope>
    <source>
        <strain evidence="1 2">VK64</strain>
    </source>
</reference>
<organism evidence="1 2">
    <name type="scientific">Neisseria sicca VK64</name>
    <dbReference type="NCBI Taxonomy" id="1095748"/>
    <lineage>
        <taxon>Bacteria</taxon>
        <taxon>Pseudomonadati</taxon>
        <taxon>Pseudomonadota</taxon>
        <taxon>Betaproteobacteria</taxon>
        <taxon>Neisseriales</taxon>
        <taxon>Neisseriaceae</taxon>
        <taxon>Neisseria</taxon>
    </lineage>
</organism>
<sequence length="37" mass="3909">MQACDLSSGLLSNHSGLAGTLFSDDLSHTLPKQHIVD</sequence>
<name>I2NUV4_NEISI</name>
<dbReference type="EMBL" id="AJMT01000058">
    <property type="protein sequence ID" value="EIG29615.1"/>
    <property type="molecule type" value="Genomic_DNA"/>
</dbReference>
<gene>
    <name evidence="1" type="ORF">HMPREF1051_2791</name>
</gene>
<evidence type="ECO:0000313" key="2">
    <source>
        <dbReference type="Proteomes" id="UP000004473"/>
    </source>
</evidence>
<comment type="caution">
    <text evidence="1">The sequence shown here is derived from an EMBL/GenBank/DDBJ whole genome shotgun (WGS) entry which is preliminary data.</text>
</comment>
<evidence type="ECO:0000313" key="1">
    <source>
        <dbReference type="EMBL" id="EIG29615.1"/>
    </source>
</evidence>
<dbReference type="Proteomes" id="UP000004473">
    <property type="component" value="Unassembled WGS sequence"/>
</dbReference>
<protein>
    <submittedName>
        <fullName evidence="1">Uncharacterized protein</fullName>
    </submittedName>
</protein>
<dbReference type="AlphaFoldDB" id="I2NUV4"/>